<accession>A0A2G8TF01</accession>
<dbReference type="InterPro" id="IPR052340">
    <property type="entry name" value="RNase_Y/CdgJ"/>
</dbReference>
<dbReference type="OrthoDB" id="9804751at2"/>
<name>A0A2G8TF01_9BURK</name>
<dbReference type="PROSITE" id="PS51833">
    <property type="entry name" value="HDOD"/>
    <property type="match status" value="1"/>
</dbReference>
<comment type="caution">
    <text evidence="2">The sequence shown here is derived from an EMBL/GenBank/DDBJ whole genome shotgun (WGS) entry which is preliminary data.</text>
</comment>
<organism evidence="2 3">
    <name type="scientific">Massilia eurypsychrophila</name>
    <dbReference type="NCBI Taxonomy" id="1485217"/>
    <lineage>
        <taxon>Bacteria</taxon>
        <taxon>Pseudomonadati</taxon>
        <taxon>Pseudomonadota</taxon>
        <taxon>Betaproteobacteria</taxon>
        <taxon>Burkholderiales</taxon>
        <taxon>Oxalobacteraceae</taxon>
        <taxon>Telluria group</taxon>
        <taxon>Massilia</taxon>
    </lineage>
</organism>
<reference evidence="2 3" key="1">
    <citation type="submission" date="2017-10" db="EMBL/GenBank/DDBJ databases">
        <title>Massilia psychrophilum sp. nov., a novel purple-pigmented bacterium isolated from Tianshan glacier, Xinjiang Municipality, China.</title>
        <authorList>
            <person name="Wang H."/>
        </authorList>
    </citation>
    <scope>NUCLEOTIDE SEQUENCE [LARGE SCALE GENOMIC DNA]</scope>
    <source>
        <strain evidence="2 3">JCM 30074</strain>
    </source>
</reference>
<evidence type="ECO:0000313" key="2">
    <source>
        <dbReference type="EMBL" id="PIL44603.1"/>
    </source>
</evidence>
<sequence>MAAPEFPQIPLVDMRAAANTGNQWVAVTLRVDGAGVAGPADVSAAWHAVFASPDLLSAVAPLDCVVVVANPFILTAALLDLMPPSRVVFAIDADALSDEGAPGRISALHDEGYRILIDGALPAGFAPPPMLRAVSLDCTDRMFSPGTLSALFGPHLARAVNTAAQREQCERAGFSWFSGSYAIHPAASGTPDDGSSRKRLLSLLGLLAADADTRALETLLKQDPALCFQLLKLVNSAAFALSMPITSFGQAIGLLGRRQLQRWLQLLLYARQREDGLANPLLPVAALRAAQMESLCKQRGGDRDEQDLAFVVGVFSLLDVLLGMPMDDIVGALNLAPGAAAALTERSGALGRMLRLVETDAPSPDMLREANVTPLQWWASQLHAHHWAIQVSRNL</sequence>
<evidence type="ECO:0000259" key="1">
    <source>
        <dbReference type="PROSITE" id="PS51833"/>
    </source>
</evidence>
<dbReference type="PANTHER" id="PTHR33525">
    <property type="match status" value="1"/>
</dbReference>
<gene>
    <name evidence="2" type="ORF">CR105_11810</name>
</gene>
<dbReference type="Gene3D" id="1.10.3210.10">
    <property type="entry name" value="Hypothetical protein af1432"/>
    <property type="match status" value="1"/>
</dbReference>
<evidence type="ECO:0000313" key="3">
    <source>
        <dbReference type="Proteomes" id="UP000230390"/>
    </source>
</evidence>
<dbReference type="InterPro" id="IPR013976">
    <property type="entry name" value="HDOD"/>
</dbReference>
<dbReference type="Pfam" id="PF08668">
    <property type="entry name" value="HDOD"/>
    <property type="match status" value="1"/>
</dbReference>
<keyword evidence="3" id="KW-1185">Reference proteome</keyword>
<dbReference type="SUPFAM" id="SSF109604">
    <property type="entry name" value="HD-domain/PDEase-like"/>
    <property type="match status" value="1"/>
</dbReference>
<dbReference type="EMBL" id="PDOC01000006">
    <property type="protein sequence ID" value="PIL44603.1"/>
    <property type="molecule type" value="Genomic_DNA"/>
</dbReference>
<dbReference type="AlphaFoldDB" id="A0A2G8TF01"/>
<dbReference type="Proteomes" id="UP000230390">
    <property type="component" value="Unassembled WGS sequence"/>
</dbReference>
<protein>
    <recommendedName>
        <fullName evidence="1">HDOD domain-containing protein</fullName>
    </recommendedName>
</protein>
<feature type="domain" description="HDOD" evidence="1">
    <location>
        <begin position="190"/>
        <end position="387"/>
    </location>
</feature>
<dbReference type="PANTHER" id="PTHR33525:SF4">
    <property type="entry name" value="CYCLIC DI-GMP PHOSPHODIESTERASE CDGJ"/>
    <property type="match status" value="1"/>
</dbReference>
<proteinExistence type="predicted"/>